<proteinExistence type="predicted"/>
<evidence type="ECO:0000313" key="3">
    <source>
        <dbReference type="Proteomes" id="UP001066276"/>
    </source>
</evidence>
<evidence type="ECO:0008006" key="4">
    <source>
        <dbReference type="Google" id="ProtNLM"/>
    </source>
</evidence>
<keyword evidence="3" id="KW-1185">Reference proteome</keyword>
<protein>
    <recommendedName>
        <fullName evidence="4">Bromo domain-containing protein</fullName>
    </recommendedName>
</protein>
<dbReference type="Proteomes" id="UP001066276">
    <property type="component" value="Chromosome 3_2"/>
</dbReference>
<dbReference type="EMBL" id="JANPWB010000006">
    <property type="protein sequence ID" value="KAJ1176918.1"/>
    <property type="molecule type" value="Genomic_DNA"/>
</dbReference>
<reference evidence="2" key="1">
    <citation type="journal article" date="2022" name="bioRxiv">
        <title>Sequencing and chromosome-scale assembly of the giantPleurodeles waltlgenome.</title>
        <authorList>
            <person name="Brown T."/>
            <person name="Elewa A."/>
            <person name="Iarovenko S."/>
            <person name="Subramanian E."/>
            <person name="Araus A.J."/>
            <person name="Petzold A."/>
            <person name="Susuki M."/>
            <person name="Suzuki K.-i.T."/>
            <person name="Hayashi T."/>
            <person name="Toyoda A."/>
            <person name="Oliveira C."/>
            <person name="Osipova E."/>
            <person name="Leigh N.D."/>
            <person name="Simon A."/>
            <person name="Yun M.H."/>
        </authorList>
    </citation>
    <scope>NUCLEOTIDE SEQUENCE</scope>
    <source>
        <strain evidence="2">20211129_DDA</strain>
        <tissue evidence="2">Liver</tissue>
    </source>
</reference>
<evidence type="ECO:0000313" key="2">
    <source>
        <dbReference type="EMBL" id="KAJ1176918.1"/>
    </source>
</evidence>
<evidence type="ECO:0000256" key="1">
    <source>
        <dbReference type="SAM" id="MobiDB-lite"/>
    </source>
</evidence>
<name>A0AAV7TMC9_PLEWA</name>
<accession>A0AAV7TMC9</accession>
<organism evidence="2 3">
    <name type="scientific">Pleurodeles waltl</name>
    <name type="common">Iberian ribbed newt</name>
    <dbReference type="NCBI Taxonomy" id="8319"/>
    <lineage>
        <taxon>Eukaryota</taxon>
        <taxon>Metazoa</taxon>
        <taxon>Chordata</taxon>
        <taxon>Craniata</taxon>
        <taxon>Vertebrata</taxon>
        <taxon>Euteleostomi</taxon>
        <taxon>Amphibia</taxon>
        <taxon>Batrachia</taxon>
        <taxon>Caudata</taxon>
        <taxon>Salamandroidea</taxon>
        <taxon>Salamandridae</taxon>
        <taxon>Pleurodelinae</taxon>
        <taxon>Pleurodeles</taxon>
    </lineage>
</organism>
<feature type="region of interest" description="Disordered" evidence="1">
    <location>
        <begin position="151"/>
        <end position="175"/>
    </location>
</feature>
<sequence>MSQSEDTGKKGIFIPCIDPSNNIELSSWPPRFPPGVTNRALRSHASDDERLCRDVHTLLSNAQRFRFPGPIPFIPSLLRLPCHSGSATQGFLKFCHNSLMECINHIKVQQGGKFRFGSEAFGSTLIIHYPVFFLTWTQCFAEQDDRRVERGQALLPRPPRISDASRRRKAAADADVEAARAEGGSPLHGLSELCRDSRRLERKRGGGPKGIIWSWRAFRFWLREREPSTNDIHGGESTCFPLIFGATQEKIRWE</sequence>
<dbReference type="AlphaFoldDB" id="A0AAV7TMC9"/>
<comment type="caution">
    <text evidence="2">The sequence shown here is derived from an EMBL/GenBank/DDBJ whole genome shotgun (WGS) entry which is preliminary data.</text>
</comment>
<gene>
    <name evidence="2" type="ORF">NDU88_002185</name>
</gene>